<reference evidence="2 3" key="2">
    <citation type="submission" date="2024-09" db="EMBL/GenBank/DDBJ databases">
        <title>Draft genome sequence of Candidatus Magnetaquicoccaceae bacterium FCR-1.</title>
        <authorList>
            <person name="Shimoshige H."/>
            <person name="Shimamura S."/>
            <person name="Taoka A."/>
            <person name="Kobayashi H."/>
            <person name="Maekawa T."/>
        </authorList>
    </citation>
    <scope>NUCLEOTIDE SEQUENCE [LARGE SCALE GENOMIC DNA]</scope>
    <source>
        <strain evidence="2 3">FCR-1</strain>
    </source>
</reference>
<feature type="region of interest" description="Disordered" evidence="1">
    <location>
        <begin position="238"/>
        <end position="258"/>
    </location>
</feature>
<dbReference type="EMBL" id="BAAFGK010000001">
    <property type="protein sequence ID" value="GAB0055798.1"/>
    <property type="molecule type" value="Genomic_DNA"/>
</dbReference>
<sequence>MTNPQDALLLDCTPRAKAERPPFELRVADDHGARPVQVRPALVANWTLERPLEAYASWLDQALIQVAPGVKRIRLYCARESADPVRLTVMGGTANALGRRQESLIETLTWVQTRVKRLRYHHDRPMARILEQSRFFDAQGEETHPPRFDPESASFVHDQEVTGALVVTYTPEFSLYEITYDNGASQASPELFREMCLAWLAGNIHDAAVPPVRIIAVGPNDATQLAFSRAYWPARADTPSGHRIQDPSPFSKEGASYRYKPPAKPTCWDRCKQTIQPNSSLLNEREMSAIRDCVEAASNPRFQYVEESRQVRMERIFAPGSTEIYIDVERTVGMVLKLKRADGSPCDQSSPNGCCPELTLRFAGSA</sequence>
<evidence type="ECO:0000256" key="1">
    <source>
        <dbReference type="SAM" id="MobiDB-lite"/>
    </source>
</evidence>
<dbReference type="Proteomes" id="UP001628193">
    <property type="component" value="Unassembled WGS sequence"/>
</dbReference>
<protein>
    <submittedName>
        <fullName evidence="2">Uncharacterized protein</fullName>
    </submittedName>
</protein>
<name>A0ABQ0C4I6_9PROT</name>
<gene>
    <name evidence="2" type="ORF">SIID45300_00095</name>
</gene>
<proteinExistence type="predicted"/>
<organism evidence="2 3">
    <name type="scientific">Candidatus Magnetaquiglobus chichijimensis</name>
    <dbReference type="NCBI Taxonomy" id="3141448"/>
    <lineage>
        <taxon>Bacteria</taxon>
        <taxon>Pseudomonadati</taxon>
        <taxon>Pseudomonadota</taxon>
        <taxon>Magnetococcia</taxon>
        <taxon>Magnetococcales</taxon>
        <taxon>Candidatus Magnetaquicoccaceae</taxon>
        <taxon>Candidatus Magnetaquiglobus</taxon>
    </lineage>
</organism>
<dbReference type="RefSeq" id="WP_420903509.1">
    <property type="nucleotide sequence ID" value="NZ_BAAFGK010000001.1"/>
</dbReference>
<comment type="caution">
    <text evidence="2">The sequence shown here is derived from an EMBL/GenBank/DDBJ whole genome shotgun (WGS) entry which is preliminary data.</text>
</comment>
<accession>A0ABQ0C4I6</accession>
<keyword evidence="3" id="KW-1185">Reference proteome</keyword>
<evidence type="ECO:0000313" key="3">
    <source>
        <dbReference type="Proteomes" id="UP001628193"/>
    </source>
</evidence>
<reference evidence="2 3" key="1">
    <citation type="submission" date="2024-05" db="EMBL/GenBank/DDBJ databases">
        <authorList>
            <consortium name="Candidatus Magnetaquicoccaceae bacterium FCR-1 genome sequencing consortium"/>
            <person name="Shimoshige H."/>
            <person name="Shimamura S."/>
            <person name="Taoka A."/>
            <person name="Kobayashi H."/>
            <person name="Maekawa T."/>
        </authorList>
    </citation>
    <scope>NUCLEOTIDE SEQUENCE [LARGE SCALE GENOMIC DNA]</scope>
    <source>
        <strain evidence="2 3">FCR-1</strain>
    </source>
</reference>
<evidence type="ECO:0000313" key="2">
    <source>
        <dbReference type="EMBL" id="GAB0055798.1"/>
    </source>
</evidence>